<protein>
    <submittedName>
        <fullName evidence="1">Uncharacterized protein</fullName>
    </submittedName>
</protein>
<sequence>MPFRNNPTVATAAPVYTLPQPIVTQRAAQEGQFIVYPEQYHTLGIAFGDPNSVQFGSPIDVERPTQGSEQEELLKKMKSIEQHMKSMQGLEGNKSVAFKDLCMFPNVHLPGFKTPMFD</sequence>
<keyword evidence="2" id="KW-1185">Reference proteome</keyword>
<evidence type="ECO:0000313" key="1">
    <source>
        <dbReference type="EMBL" id="WMV45395.1"/>
    </source>
</evidence>
<dbReference type="EMBL" id="CP133620">
    <property type="protein sequence ID" value="WMV45395.1"/>
    <property type="molecule type" value="Genomic_DNA"/>
</dbReference>
<accession>A0AAF0ZQ11</accession>
<reference evidence="1" key="1">
    <citation type="submission" date="2023-08" db="EMBL/GenBank/DDBJ databases">
        <title>A de novo genome assembly of Solanum verrucosum Schlechtendal, a Mexican diploid species geographically isolated from the other diploid A-genome species in potato relatives.</title>
        <authorList>
            <person name="Hosaka K."/>
        </authorList>
    </citation>
    <scope>NUCLEOTIDE SEQUENCE</scope>
    <source>
        <tissue evidence="1">Young leaves</tissue>
    </source>
</reference>
<evidence type="ECO:0000313" key="2">
    <source>
        <dbReference type="Proteomes" id="UP001234989"/>
    </source>
</evidence>
<gene>
    <name evidence="1" type="ORF">MTR67_038780</name>
</gene>
<name>A0AAF0ZQ11_SOLVR</name>
<dbReference type="AlphaFoldDB" id="A0AAF0ZQ11"/>
<proteinExistence type="predicted"/>
<organism evidence="1 2">
    <name type="scientific">Solanum verrucosum</name>
    <dbReference type="NCBI Taxonomy" id="315347"/>
    <lineage>
        <taxon>Eukaryota</taxon>
        <taxon>Viridiplantae</taxon>
        <taxon>Streptophyta</taxon>
        <taxon>Embryophyta</taxon>
        <taxon>Tracheophyta</taxon>
        <taxon>Spermatophyta</taxon>
        <taxon>Magnoliopsida</taxon>
        <taxon>eudicotyledons</taxon>
        <taxon>Gunneridae</taxon>
        <taxon>Pentapetalae</taxon>
        <taxon>asterids</taxon>
        <taxon>lamiids</taxon>
        <taxon>Solanales</taxon>
        <taxon>Solanaceae</taxon>
        <taxon>Solanoideae</taxon>
        <taxon>Solaneae</taxon>
        <taxon>Solanum</taxon>
    </lineage>
</organism>
<dbReference type="Proteomes" id="UP001234989">
    <property type="component" value="Chromosome 9"/>
</dbReference>